<dbReference type="GO" id="GO:0003677">
    <property type="term" value="F:DNA binding"/>
    <property type="evidence" value="ECO:0007669"/>
    <property type="project" value="UniProtKB-UniRule"/>
</dbReference>
<feature type="region of interest" description="Disordered" evidence="3">
    <location>
        <begin position="590"/>
        <end position="672"/>
    </location>
</feature>
<evidence type="ECO:0000259" key="4">
    <source>
        <dbReference type="PROSITE" id="PS50118"/>
    </source>
</evidence>
<feature type="compositionally biased region" description="Basic and acidic residues" evidence="3">
    <location>
        <begin position="380"/>
        <end position="395"/>
    </location>
</feature>
<dbReference type="GO" id="GO:0005634">
    <property type="term" value="C:nucleus"/>
    <property type="evidence" value="ECO:0007669"/>
    <property type="project" value="UniProtKB-UniRule"/>
</dbReference>
<feature type="region of interest" description="Disordered" evidence="3">
    <location>
        <begin position="78"/>
        <end position="103"/>
    </location>
</feature>
<feature type="domain" description="HMG box" evidence="4">
    <location>
        <begin position="334"/>
        <end position="393"/>
    </location>
</feature>
<feature type="compositionally biased region" description="Low complexity" evidence="3">
    <location>
        <begin position="443"/>
        <end position="453"/>
    </location>
</feature>
<gene>
    <name evidence="5" type="ORF">LPJ64_000595</name>
</gene>
<dbReference type="Proteomes" id="UP001145021">
    <property type="component" value="Unassembled WGS sequence"/>
</dbReference>
<feature type="region of interest" description="Disordered" evidence="3">
    <location>
        <begin position="239"/>
        <end position="259"/>
    </location>
</feature>
<name>A0A9W7XRL7_9FUNG</name>
<dbReference type="PROSITE" id="PS50118">
    <property type="entry name" value="HMG_BOX_2"/>
    <property type="match status" value="2"/>
</dbReference>
<accession>A0A9W7XRL7</accession>
<organism evidence="5 6">
    <name type="scientific">Coemansia asiatica</name>
    <dbReference type="NCBI Taxonomy" id="1052880"/>
    <lineage>
        <taxon>Eukaryota</taxon>
        <taxon>Fungi</taxon>
        <taxon>Fungi incertae sedis</taxon>
        <taxon>Zoopagomycota</taxon>
        <taxon>Kickxellomycotina</taxon>
        <taxon>Kickxellomycetes</taxon>
        <taxon>Kickxellales</taxon>
        <taxon>Kickxellaceae</taxon>
        <taxon>Coemansia</taxon>
    </lineage>
</organism>
<keyword evidence="2" id="KW-0539">Nucleus</keyword>
<keyword evidence="1 2" id="KW-0238">DNA-binding</keyword>
<feature type="domain" description="HMG box" evidence="4">
    <location>
        <begin position="460"/>
        <end position="528"/>
    </location>
</feature>
<evidence type="ECO:0000313" key="5">
    <source>
        <dbReference type="EMBL" id="KAJ1648059.1"/>
    </source>
</evidence>
<dbReference type="InterPro" id="IPR009071">
    <property type="entry name" value="HMG_box_dom"/>
</dbReference>
<reference evidence="5" key="1">
    <citation type="submission" date="2022-07" db="EMBL/GenBank/DDBJ databases">
        <title>Phylogenomic reconstructions and comparative analyses of Kickxellomycotina fungi.</title>
        <authorList>
            <person name="Reynolds N.K."/>
            <person name="Stajich J.E."/>
            <person name="Barry K."/>
            <person name="Grigoriev I.V."/>
            <person name="Crous P."/>
            <person name="Smith M.E."/>
        </authorList>
    </citation>
    <scope>NUCLEOTIDE SEQUENCE</scope>
    <source>
        <strain evidence="5">NBRC 105413</strain>
    </source>
</reference>
<feature type="compositionally biased region" description="Low complexity" evidence="3">
    <location>
        <begin position="396"/>
        <end position="422"/>
    </location>
</feature>
<dbReference type="Gene3D" id="1.10.30.10">
    <property type="entry name" value="High mobility group box domain"/>
    <property type="match status" value="3"/>
</dbReference>
<keyword evidence="6" id="KW-1185">Reference proteome</keyword>
<dbReference type="CDD" id="cd00084">
    <property type="entry name" value="HMG-box_SF"/>
    <property type="match status" value="2"/>
</dbReference>
<feature type="compositionally biased region" description="Low complexity" evidence="3">
    <location>
        <begin position="519"/>
        <end position="531"/>
    </location>
</feature>
<comment type="caution">
    <text evidence="5">The sequence shown here is derived from an EMBL/GenBank/DDBJ whole genome shotgun (WGS) entry which is preliminary data.</text>
</comment>
<feature type="DNA-binding region" description="HMG box" evidence="2">
    <location>
        <begin position="460"/>
        <end position="528"/>
    </location>
</feature>
<feature type="region of interest" description="Disordered" evidence="3">
    <location>
        <begin position="510"/>
        <end position="576"/>
    </location>
</feature>
<feature type="DNA-binding region" description="HMG box" evidence="2">
    <location>
        <begin position="334"/>
        <end position="393"/>
    </location>
</feature>
<proteinExistence type="predicted"/>
<feature type="region of interest" description="Disordered" evidence="3">
    <location>
        <begin position="380"/>
        <end position="465"/>
    </location>
</feature>
<dbReference type="AlphaFoldDB" id="A0A9W7XRL7"/>
<dbReference type="InterPro" id="IPR050342">
    <property type="entry name" value="HMGB"/>
</dbReference>
<protein>
    <recommendedName>
        <fullName evidence="4">HMG box domain-containing protein</fullName>
    </recommendedName>
</protein>
<evidence type="ECO:0000256" key="2">
    <source>
        <dbReference type="PROSITE-ProRule" id="PRU00267"/>
    </source>
</evidence>
<evidence type="ECO:0000256" key="3">
    <source>
        <dbReference type="SAM" id="MobiDB-lite"/>
    </source>
</evidence>
<feature type="compositionally biased region" description="Low complexity" evidence="3">
    <location>
        <begin position="549"/>
        <end position="576"/>
    </location>
</feature>
<dbReference type="Pfam" id="PF00505">
    <property type="entry name" value="HMG_box"/>
    <property type="match status" value="2"/>
</dbReference>
<feature type="compositionally biased region" description="Polar residues" evidence="3">
    <location>
        <begin position="239"/>
        <end position="253"/>
    </location>
</feature>
<dbReference type="SMART" id="SM00398">
    <property type="entry name" value="HMG"/>
    <property type="match status" value="3"/>
</dbReference>
<dbReference type="EMBL" id="JANBOH010000012">
    <property type="protein sequence ID" value="KAJ1648059.1"/>
    <property type="molecule type" value="Genomic_DNA"/>
</dbReference>
<feature type="compositionally biased region" description="Acidic residues" evidence="3">
    <location>
        <begin position="590"/>
        <end position="605"/>
    </location>
</feature>
<dbReference type="SUPFAM" id="SSF47095">
    <property type="entry name" value="HMG-box"/>
    <property type="match status" value="3"/>
</dbReference>
<evidence type="ECO:0000313" key="6">
    <source>
        <dbReference type="Proteomes" id="UP001145021"/>
    </source>
</evidence>
<sequence length="672" mass="71769">MSLVTLSSEDCEMIERCVDMISMQCKMIANLLRRSRGTSGAVQDNSRVEANLSDGGEGTVDMLNSAMSALSSSMRQVSSEAGVYSDQRQGVRKRSRGRPYAMHGDGGGVMSGGSEDMHVADGSYLHATTTPPAVKRRGRPPRDYGDELGPAFAMYASEVYAKTMQDLLDRMDAPAGTRLGKSEVLRAVWDSWWLSSQALKDKYLSLARHEMSVNEANMIEILLDYPLPGDASTMQTATRVQNGPVSASASHHAQSPEPASDAFDAYVREQVPLLRAKVPDWSDAEVQRRLLVNWNGLPASERERYEIAARVRASGVRPEGTASATSTPARPAAHSAPRRAYVLFCRKERPLLVSGNPEWDLPTVNKELGRRWKELSSADKETYHEMERREAEQRSIARSGSAAAIAATRDSSTSGPSGSNGPALAPRPGQSYSRPGGYFGVMSSSSTSTSTPSRGGPNPNKGPSKAYVFYSRLNRKRVTAENPDWDLATINRELGRMWKTLPPDERQAWEARTAEGDGSSAASTPAHRASPAAPPHLTLGLAPSPVPMPGASAAASIPATPASETATPTPTPTSAHAARIHGLAADEDVEGEAEDVDMHDDETDSESAMPTGMHSRPMAAATGAASIARPPPTAKPAVIVNAAATPSADSTPLSSSIDLKSTEPLNRTPESQ</sequence>
<feature type="compositionally biased region" description="Polar residues" evidence="3">
    <location>
        <begin position="647"/>
        <end position="672"/>
    </location>
</feature>
<evidence type="ECO:0000256" key="1">
    <source>
        <dbReference type="ARBA" id="ARBA00023125"/>
    </source>
</evidence>
<dbReference type="InterPro" id="IPR036910">
    <property type="entry name" value="HMG_box_dom_sf"/>
</dbReference>
<dbReference type="PANTHER" id="PTHR48112">
    <property type="entry name" value="HIGH MOBILITY GROUP PROTEIN DSP1"/>
    <property type="match status" value="1"/>
</dbReference>